<dbReference type="EMBL" id="JAPQKT010000001">
    <property type="protein sequence ID" value="KAJ5243251.1"/>
    <property type="molecule type" value="Genomic_DNA"/>
</dbReference>
<dbReference type="Proteomes" id="UP001147733">
    <property type="component" value="Unassembled WGS sequence"/>
</dbReference>
<dbReference type="OrthoDB" id="10547676at2759"/>
<evidence type="ECO:0000313" key="2">
    <source>
        <dbReference type="Proteomes" id="UP001147733"/>
    </source>
</evidence>
<proteinExistence type="predicted"/>
<comment type="caution">
    <text evidence="1">The sequence shown here is derived from an EMBL/GenBank/DDBJ whole genome shotgun (WGS) entry which is preliminary data.</text>
</comment>
<organism evidence="1 2">
    <name type="scientific">Penicillium citrinum</name>
    <dbReference type="NCBI Taxonomy" id="5077"/>
    <lineage>
        <taxon>Eukaryota</taxon>
        <taxon>Fungi</taxon>
        <taxon>Dikarya</taxon>
        <taxon>Ascomycota</taxon>
        <taxon>Pezizomycotina</taxon>
        <taxon>Eurotiomycetes</taxon>
        <taxon>Eurotiomycetidae</taxon>
        <taxon>Eurotiales</taxon>
        <taxon>Aspergillaceae</taxon>
        <taxon>Penicillium</taxon>
    </lineage>
</organism>
<dbReference type="RefSeq" id="XP_056506255.1">
    <property type="nucleotide sequence ID" value="XM_056640498.1"/>
</dbReference>
<dbReference type="AlphaFoldDB" id="A0A9W9TVV9"/>
<name>A0A9W9TVV9_PENCI</name>
<accession>A0A9W9TVV9</accession>
<gene>
    <name evidence="1" type="ORF">N7469_001578</name>
</gene>
<evidence type="ECO:0000313" key="1">
    <source>
        <dbReference type="EMBL" id="KAJ5243251.1"/>
    </source>
</evidence>
<dbReference type="GeneID" id="81379665"/>
<reference evidence="1" key="1">
    <citation type="submission" date="2022-11" db="EMBL/GenBank/DDBJ databases">
        <authorList>
            <person name="Petersen C."/>
        </authorList>
    </citation>
    <scope>NUCLEOTIDE SEQUENCE</scope>
    <source>
        <strain evidence="1">IBT 23319</strain>
    </source>
</reference>
<sequence>MHLSGKLASLMFMKKSKNGRLDLSHGLLNVLTKYGDPSSWSTDEELVYVAQMRKALTDPRIHAHQHAKRIWSKSPLPEGGSRLRLWKI</sequence>
<protein>
    <submittedName>
        <fullName evidence="1">Uncharacterized protein</fullName>
    </submittedName>
</protein>
<reference evidence="1" key="2">
    <citation type="journal article" date="2023" name="IMA Fungus">
        <title>Comparative genomic study of the Penicillium genus elucidates a diverse pangenome and 15 lateral gene transfer events.</title>
        <authorList>
            <person name="Petersen C."/>
            <person name="Sorensen T."/>
            <person name="Nielsen M.R."/>
            <person name="Sondergaard T.E."/>
            <person name="Sorensen J.L."/>
            <person name="Fitzpatrick D.A."/>
            <person name="Frisvad J.C."/>
            <person name="Nielsen K.L."/>
        </authorList>
    </citation>
    <scope>NUCLEOTIDE SEQUENCE</scope>
    <source>
        <strain evidence="1">IBT 23319</strain>
    </source>
</reference>
<keyword evidence="2" id="KW-1185">Reference proteome</keyword>